<comment type="caution">
    <text evidence="1">The sequence shown here is derived from an EMBL/GenBank/DDBJ whole genome shotgun (WGS) entry which is preliminary data.</text>
</comment>
<dbReference type="AlphaFoldDB" id="A0A2T1NGS5"/>
<proteinExistence type="predicted"/>
<dbReference type="EMBL" id="PXOT01000020">
    <property type="protein sequence ID" value="PSG92034.1"/>
    <property type="molecule type" value="Genomic_DNA"/>
</dbReference>
<dbReference type="Proteomes" id="UP000238430">
    <property type="component" value="Unassembled WGS sequence"/>
</dbReference>
<evidence type="ECO:0000313" key="2">
    <source>
        <dbReference type="Proteomes" id="UP000238430"/>
    </source>
</evidence>
<keyword evidence="2" id="KW-1185">Reference proteome</keyword>
<organism evidence="1 2">
    <name type="scientific">Mesoflavibacter zeaxanthinifaciens subsp. sabulilitoris</name>
    <dbReference type="NCBI Taxonomy" id="1520893"/>
    <lineage>
        <taxon>Bacteria</taxon>
        <taxon>Pseudomonadati</taxon>
        <taxon>Bacteroidota</taxon>
        <taxon>Flavobacteriia</taxon>
        <taxon>Flavobacteriales</taxon>
        <taxon>Flavobacteriaceae</taxon>
        <taxon>Mesoflavibacter</taxon>
    </lineage>
</organism>
<reference evidence="1 2" key="1">
    <citation type="submission" date="2018-03" db="EMBL/GenBank/DDBJ databases">
        <title>Mesoflavibacter sp. HG37 and Mesoflavibacter sp. HG96 sp.nov., two marine bacteria isolated from seawater of Western Pacific Ocean.</title>
        <authorList>
            <person name="Cheng H."/>
            <person name="Wu Y.-H."/>
            <person name="Guo L.-L."/>
            <person name="Xu X.-W."/>
        </authorList>
    </citation>
    <scope>NUCLEOTIDE SEQUENCE [LARGE SCALE GENOMIC DNA]</scope>
    <source>
        <strain evidence="1 2">KCTC 42117</strain>
    </source>
</reference>
<dbReference type="RefSeq" id="WP_106677854.1">
    <property type="nucleotide sequence ID" value="NZ_JACHWV010000001.1"/>
</dbReference>
<dbReference type="OrthoDB" id="1449138at2"/>
<sequence>MYTIKHILTKGFAVLLTVAVLLPAAVKAMHVFENHKHEVCTDKTSDHHLHQLDVDCDFYKIKLNNSLSFSVFSYTLLEVKNNHKPIHSQYQFISSYQRLGIVLRGPPQFVYTQL</sequence>
<protein>
    <submittedName>
        <fullName evidence="1">Uncharacterized protein</fullName>
    </submittedName>
</protein>
<name>A0A2T1NGS5_9FLAO</name>
<gene>
    <name evidence="1" type="ORF">C7H61_05505</name>
</gene>
<evidence type="ECO:0000313" key="1">
    <source>
        <dbReference type="EMBL" id="PSG92034.1"/>
    </source>
</evidence>
<accession>A0A2T1NGS5</accession>